<sequence>MPIPEDQITERDDSEDDSDSDSKIIEPSMRLNKNIMYGATNNSNLIKRLKENISLNVRTFKTASTATVNLPVNLEHSHKNNNRIPAGCSSLKSNASSSHRLKSIVKKKHKSSLPKSVQLSSNSESLKQSNSLQLSHTAVETRGSQNLKILREVEKPSNKYKVNYLIAQSDSSDKDDTSKKFISCKYENCGKLMEEPELLIDNLFCSLACKNQKQTVTEEHFVDETSNPTEKTTVDRNHILTKFKNRTNKKKLTKFKNRINKKKLTKLKNRINKKKQMLKTSCPEENDNSNEQVIHIFNEPSKEENQPPLKSLLSISYPEAIDNHNYFDLKPLIEDNDVLKYMTGFQLRSAPLQFFDRPFPTEKNLFVVGEKLEGIDPKYEALFCVMTVTEVCGYRIKLNFDGYGSEHDFWVNADCPDLFYAGWCKMNSRILQPPYNYGKVFDWTVYLRECQAVPAPKCNFISTKNLGSCAIPHKFRIGGKLEALDKLTRTQTKQLIYVATVADILGNRVRIHFDGWSEDFDYWADITSTYIHPIGWCEKNGRTLIPPEYDTAKKGRKPFKWTEYLAETNSEPVPEDAFVRRPLRDFSNEMIIEVFDCVVPRLLRIAKVVDVRGDELKIVYDGFDDDYAYWIEDDGPNIHPVGWSSKINHPIELPPASNTLWSCNIHGCRGYGNSSNHLKTDHVEIKDCPYEMDAWKNALAGLSNVPYRLKPLNIELPQHSKSSNK</sequence>
<dbReference type="PROSITE" id="PS51079">
    <property type="entry name" value="MBT"/>
    <property type="match status" value="3"/>
</dbReference>
<evidence type="ECO:0000313" key="11">
    <source>
        <dbReference type="EMBL" id="CAI6348960.1"/>
    </source>
</evidence>
<dbReference type="GO" id="GO:0005634">
    <property type="term" value="C:nucleus"/>
    <property type="evidence" value="ECO:0007669"/>
    <property type="project" value="UniProtKB-SubCell"/>
</dbReference>
<evidence type="ECO:0000256" key="4">
    <source>
        <dbReference type="ARBA" id="ARBA00022771"/>
    </source>
</evidence>
<organism evidence="11 12">
    <name type="scientific">Macrosiphum euphorbiae</name>
    <name type="common">potato aphid</name>
    <dbReference type="NCBI Taxonomy" id="13131"/>
    <lineage>
        <taxon>Eukaryota</taxon>
        <taxon>Metazoa</taxon>
        <taxon>Ecdysozoa</taxon>
        <taxon>Arthropoda</taxon>
        <taxon>Hexapoda</taxon>
        <taxon>Insecta</taxon>
        <taxon>Pterygota</taxon>
        <taxon>Neoptera</taxon>
        <taxon>Paraneoptera</taxon>
        <taxon>Hemiptera</taxon>
        <taxon>Sternorrhyncha</taxon>
        <taxon>Aphidomorpha</taxon>
        <taxon>Aphidoidea</taxon>
        <taxon>Aphididae</taxon>
        <taxon>Macrosiphini</taxon>
        <taxon>Macrosiphum</taxon>
    </lineage>
</organism>
<protein>
    <recommendedName>
        <fullName evidence="13">Lethal(3)malignant brain tumor-like protein 3</fullName>
    </recommendedName>
</protein>
<gene>
    <name evidence="11" type="ORF">MEUPH1_LOCUS5578</name>
</gene>
<evidence type="ECO:0008006" key="13">
    <source>
        <dbReference type="Google" id="ProtNLM"/>
    </source>
</evidence>
<feature type="repeat" description="MBT" evidence="9">
    <location>
        <begin position="559"/>
        <end position="654"/>
    </location>
</feature>
<dbReference type="Pfam" id="PF02820">
    <property type="entry name" value="MBT"/>
    <property type="match status" value="3"/>
</dbReference>
<reference evidence="11 12" key="1">
    <citation type="submission" date="2023-01" db="EMBL/GenBank/DDBJ databases">
        <authorList>
            <person name="Whitehead M."/>
        </authorList>
    </citation>
    <scope>NUCLEOTIDE SEQUENCE [LARGE SCALE GENOMIC DNA]</scope>
</reference>
<dbReference type="PANTHER" id="PTHR12247">
    <property type="entry name" value="POLYCOMB GROUP PROTEIN"/>
    <property type="match status" value="1"/>
</dbReference>
<dbReference type="SUPFAM" id="SSF63748">
    <property type="entry name" value="Tudor/PWWP/MBT"/>
    <property type="match status" value="3"/>
</dbReference>
<proteinExistence type="predicted"/>
<evidence type="ECO:0000256" key="3">
    <source>
        <dbReference type="ARBA" id="ARBA00022737"/>
    </source>
</evidence>
<keyword evidence="2" id="KW-0479">Metal-binding</keyword>
<keyword evidence="12" id="KW-1185">Reference proteome</keyword>
<dbReference type="PROSITE" id="PS51802">
    <property type="entry name" value="ZF_CCHHC"/>
    <property type="match status" value="1"/>
</dbReference>
<feature type="compositionally biased region" description="Basic residues" evidence="10">
    <location>
        <begin position="99"/>
        <end position="112"/>
    </location>
</feature>
<evidence type="ECO:0000313" key="12">
    <source>
        <dbReference type="Proteomes" id="UP001160148"/>
    </source>
</evidence>
<comment type="subcellular location">
    <subcellularLocation>
        <location evidence="1">Nucleus</location>
    </subcellularLocation>
</comment>
<evidence type="ECO:0000256" key="2">
    <source>
        <dbReference type="ARBA" id="ARBA00022723"/>
    </source>
</evidence>
<evidence type="ECO:0000256" key="10">
    <source>
        <dbReference type="SAM" id="MobiDB-lite"/>
    </source>
</evidence>
<keyword evidence="8" id="KW-0539">Nucleus</keyword>
<evidence type="ECO:0000256" key="1">
    <source>
        <dbReference type="ARBA" id="ARBA00004123"/>
    </source>
</evidence>
<evidence type="ECO:0000256" key="5">
    <source>
        <dbReference type="ARBA" id="ARBA00022833"/>
    </source>
</evidence>
<keyword evidence="4" id="KW-0863">Zinc-finger</keyword>
<dbReference type="EMBL" id="CARXXK010000001">
    <property type="protein sequence ID" value="CAI6348960.1"/>
    <property type="molecule type" value="Genomic_DNA"/>
</dbReference>
<evidence type="ECO:0000256" key="7">
    <source>
        <dbReference type="ARBA" id="ARBA00023163"/>
    </source>
</evidence>
<feature type="region of interest" description="Disordered" evidence="10">
    <location>
        <begin position="77"/>
        <end position="138"/>
    </location>
</feature>
<dbReference type="SMART" id="SM00561">
    <property type="entry name" value="MBT"/>
    <property type="match status" value="3"/>
</dbReference>
<keyword evidence="6" id="KW-0805">Transcription regulation</keyword>
<feature type="repeat" description="MBT" evidence="9">
    <location>
        <begin position="441"/>
        <end position="547"/>
    </location>
</feature>
<accession>A0AAV0VZD6</accession>
<comment type="caution">
    <text evidence="11">The sequence shown here is derived from an EMBL/GenBank/DDBJ whole genome shotgun (WGS) entry which is preliminary data.</text>
</comment>
<dbReference type="Gene3D" id="2.30.30.140">
    <property type="match status" value="3"/>
</dbReference>
<evidence type="ECO:0000256" key="9">
    <source>
        <dbReference type="PROSITE-ProRule" id="PRU00459"/>
    </source>
</evidence>
<dbReference type="GO" id="GO:0042393">
    <property type="term" value="F:histone binding"/>
    <property type="evidence" value="ECO:0007669"/>
    <property type="project" value="TreeGrafter"/>
</dbReference>
<keyword evidence="5" id="KW-0862">Zinc</keyword>
<dbReference type="InterPro" id="IPR004092">
    <property type="entry name" value="Mbt"/>
</dbReference>
<dbReference type="PANTHER" id="PTHR12247:SF131">
    <property type="entry name" value="LD05287P"/>
    <property type="match status" value="1"/>
</dbReference>
<feature type="compositionally biased region" description="Low complexity" evidence="10">
    <location>
        <begin position="118"/>
        <end position="135"/>
    </location>
</feature>
<feature type="repeat" description="MBT" evidence="9">
    <location>
        <begin position="327"/>
        <end position="434"/>
    </location>
</feature>
<name>A0AAV0VZD6_9HEMI</name>
<dbReference type="AlphaFoldDB" id="A0AAV0VZD6"/>
<keyword evidence="7" id="KW-0804">Transcription</keyword>
<keyword evidence="3" id="KW-0677">Repeat</keyword>
<evidence type="ECO:0000256" key="6">
    <source>
        <dbReference type="ARBA" id="ARBA00023015"/>
    </source>
</evidence>
<dbReference type="Proteomes" id="UP001160148">
    <property type="component" value="Unassembled WGS sequence"/>
</dbReference>
<dbReference type="GO" id="GO:0003682">
    <property type="term" value="F:chromatin binding"/>
    <property type="evidence" value="ECO:0007669"/>
    <property type="project" value="TreeGrafter"/>
</dbReference>
<evidence type="ECO:0000256" key="8">
    <source>
        <dbReference type="ARBA" id="ARBA00023242"/>
    </source>
</evidence>
<feature type="region of interest" description="Disordered" evidence="10">
    <location>
        <begin position="1"/>
        <end position="23"/>
    </location>
</feature>
<dbReference type="CDD" id="cd20102">
    <property type="entry name" value="MBT_L3MBTL1-like_rpt2"/>
    <property type="match status" value="1"/>
</dbReference>
<dbReference type="GO" id="GO:0045892">
    <property type="term" value="P:negative regulation of DNA-templated transcription"/>
    <property type="evidence" value="ECO:0007669"/>
    <property type="project" value="TreeGrafter"/>
</dbReference>
<dbReference type="GO" id="GO:0008270">
    <property type="term" value="F:zinc ion binding"/>
    <property type="evidence" value="ECO:0007669"/>
    <property type="project" value="UniProtKB-KW"/>
</dbReference>
<dbReference type="InterPro" id="IPR002515">
    <property type="entry name" value="Znf_C2H2C"/>
</dbReference>
<dbReference type="InterPro" id="IPR050548">
    <property type="entry name" value="PcG_chromatin_remod_factors"/>
</dbReference>